<evidence type="ECO:0000313" key="3">
    <source>
        <dbReference type="Proteomes" id="UP000306317"/>
    </source>
</evidence>
<protein>
    <submittedName>
        <fullName evidence="2">Uncharacterized protein</fullName>
    </submittedName>
</protein>
<evidence type="ECO:0000313" key="2">
    <source>
        <dbReference type="EMBL" id="THD06736.1"/>
    </source>
</evidence>
<feature type="transmembrane region" description="Helical" evidence="1">
    <location>
        <begin position="82"/>
        <end position="108"/>
    </location>
</feature>
<comment type="caution">
    <text evidence="2">The sequence shown here is derived from an EMBL/GenBank/DDBJ whole genome shotgun (WGS) entry which is preliminary data.</text>
</comment>
<accession>A0A4S3KE28</accession>
<reference evidence="2 3" key="1">
    <citation type="submission" date="2017-02" db="EMBL/GenBank/DDBJ databases">
        <title>Whole genome sequencing of Rhodanobacter lindaniclasticus DSM 17932.</title>
        <authorList>
            <person name="Kumar S."/>
            <person name="Patil P."/>
            <person name="Patil P.B."/>
        </authorList>
    </citation>
    <scope>NUCLEOTIDE SEQUENCE [LARGE SCALE GENOMIC DNA]</scope>
    <source>
        <strain evidence="2 3">DSM 17932</strain>
    </source>
</reference>
<keyword evidence="3" id="KW-1185">Reference proteome</keyword>
<dbReference type="Proteomes" id="UP000306317">
    <property type="component" value="Unassembled WGS sequence"/>
</dbReference>
<organism evidence="2 3">
    <name type="scientific">Rhodanobacter lindaniclasticus</name>
    <dbReference type="NCBI Taxonomy" id="75310"/>
    <lineage>
        <taxon>Bacteria</taxon>
        <taxon>Pseudomonadati</taxon>
        <taxon>Pseudomonadota</taxon>
        <taxon>Gammaproteobacteria</taxon>
        <taxon>Lysobacterales</taxon>
        <taxon>Rhodanobacteraceae</taxon>
        <taxon>Rhodanobacter</taxon>
    </lineage>
</organism>
<keyword evidence="1" id="KW-0472">Membrane</keyword>
<gene>
    <name evidence="2" type="ORF">B1991_11985</name>
</gene>
<keyword evidence="1" id="KW-1133">Transmembrane helix</keyword>
<feature type="transmembrane region" description="Helical" evidence="1">
    <location>
        <begin position="12"/>
        <end position="29"/>
    </location>
</feature>
<proteinExistence type="predicted"/>
<dbReference type="OrthoDB" id="5959312at2"/>
<dbReference type="RefSeq" id="WP_136258921.1">
    <property type="nucleotide sequence ID" value="NZ_MWIO01000031.1"/>
</dbReference>
<dbReference type="EMBL" id="MWIO01000031">
    <property type="protein sequence ID" value="THD06736.1"/>
    <property type="molecule type" value="Genomic_DNA"/>
</dbReference>
<feature type="transmembrane region" description="Helical" evidence="1">
    <location>
        <begin position="50"/>
        <end position="76"/>
    </location>
</feature>
<sequence length="138" mass="14803">MTSLPWRAAGWWLALLAVGLGATALRFGLIESSAIGQLCGSGHGPAWCTLRTWLVLGFLHHVYGSLALVALLPAWLLRRPSLAWLAAALGVFAMQLYGAEAGALALLLGSLRLLRLQADARAPRTPHRPGEQQVQHQP</sequence>
<keyword evidence="1" id="KW-0812">Transmembrane</keyword>
<dbReference type="AlphaFoldDB" id="A0A4S3KE28"/>
<name>A0A4S3KE28_9GAMM</name>
<evidence type="ECO:0000256" key="1">
    <source>
        <dbReference type="SAM" id="Phobius"/>
    </source>
</evidence>